<dbReference type="EMBL" id="JAGEUA010000007">
    <property type="protein sequence ID" value="KAL0970143.1"/>
    <property type="molecule type" value="Genomic_DNA"/>
</dbReference>
<organism evidence="1 2">
    <name type="scientific">Umbra pygmaea</name>
    <name type="common">Eastern mudminnow</name>
    <dbReference type="NCBI Taxonomy" id="75934"/>
    <lineage>
        <taxon>Eukaryota</taxon>
        <taxon>Metazoa</taxon>
        <taxon>Chordata</taxon>
        <taxon>Craniata</taxon>
        <taxon>Vertebrata</taxon>
        <taxon>Euteleostomi</taxon>
        <taxon>Actinopterygii</taxon>
        <taxon>Neopterygii</taxon>
        <taxon>Teleostei</taxon>
        <taxon>Protacanthopterygii</taxon>
        <taxon>Esociformes</taxon>
        <taxon>Umbridae</taxon>
        <taxon>Umbra</taxon>
    </lineage>
</organism>
<reference evidence="1 2" key="1">
    <citation type="submission" date="2024-06" db="EMBL/GenBank/DDBJ databases">
        <authorList>
            <person name="Pan Q."/>
            <person name="Wen M."/>
            <person name="Jouanno E."/>
            <person name="Zahm M."/>
            <person name="Klopp C."/>
            <person name="Cabau C."/>
            <person name="Louis A."/>
            <person name="Berthelot C."/>
            <person name="Parey E."/>
            <person name="Roest Crollius H."/>
            <person name="Montfort J."/>
            <person name="Robinson-Rechavi M."/>
            <person name="Bouchez O."/>
            <person name="Lampietro C."/>
            <person name="Lopez Roques C."/>
            <person name="Donnadieu C."/>
            <person name="Postlethwait J."/>
            <person name="Bobe J."/>
            <person name="Verreycken H."/>
            <person name="Guiguen Y."/>
        </authorList>
    </citation>
    <scope>NUCLEOTIDE SEQUENCE [LARGE SCALE GENOMIC DNA]</scope>
    <source>
        <strain evidence="1">Up_M1</strain>
        <tissue evidence="1">Testis</tissue>
    </source>
</reference>
<name>A0ABD0WJQ4_UMBPY</name>
<evidence type="ECO:0000313" key="2">
    <source>
        <dbReference type="Proteomes" id="UP001557470"/>
    </source>
</evidence>
<sequence length="154" mass="17627">MLCRLYLAAMHFNENAERPQRKTAKGKLMYRPMFLKAKRGGYTVKQVKTETTICYVLNLMQLVFKDIIHDPVPYVDAVQRIPVPEDLCAQLNRPSIEDAVAEHVSRFSRGGGLNLTYCPEAFKNALLIHSTMQEGITTWTLLPRKPQHQLTKVL</sequence>
<protein>
    <submittedName>
        <fullName evidence="1">Uncharacterized protein</fullName>
    </submittedName>
</protein>
<keyword evidence="2" id="KW-1185">Reference proteome</keyword>
<comment type="caution">
    <text evidence="1">The sequence shown here is derived from an EMBL/GenBank/DDBJ whole genome shotgun (WGS) entry which is preliminary data.</text>
</comment>
<dbReference type="Proteomes" id="UP001557470">
    <property type="component" value="Unassembled WGS sequence"/>
</dbReference>
<gene>
    <name evidence="1" type="ORF">UPYG_G00237740</name>
</gene>
<evidence type="ECO:0000313" key="1">
    <source>
        <dbReference type="EMBL" id="KAL0970143.1"/>
    </source>
</evidence>
<proteinExistence type="predicted"/>
<dbReference type="AlphaFoldDB" id="A0ABD0WJQ4"/>
<accession>A0ABD0WJQ4</accession>